<sequence>MDPAVTLCMAEIVHTQRATKQRGLVLWSPSCHAELFVTTFDRPWVVLPHFGYFSTPLPHLCSLLQWHISQLLKAEAWTLDRPCVVERLRMRPGLHLELAQIPKSFLEVLACLLLCVAACCCLLLPVACRYYGDRGVVGCVVPVSKCCLKTESFPHN</sequence>
<keyword evidence="1" id="KW-0472">Membrane</keyword>
<reference evidence="2" key="1">
    <citation type="submission" date="2021-01" db="EMBL/GenBank/DDBJ databases">
        <authorList>
            <person name="Corre E."/>
            <person name="Pelletier E."/>
            <person name="Niang G."/>
            <person name="Scheremetjew M."/>
            <person name="Finn R."/>
            <person name="Kale V."/>
            <person name="Holt S."/>
            <person name="Cochrane G."/>
            <person name="Meng A."/>
            <person name="Brown T."/>
            <person name="Cohen L."/>
        </authorList>
    </citation>
    <scope>NUCLEOTIDE SEQUENCE</scope>
    <source>
        <strain evidence="2">NIES-381</strain>
    </source>
</reference>
<dbReference type="AlphaFoldDB" id="A0A7S1NTD2"/>
<evidence type="ECO:0000256" key="1">
    <source>
        <dbReference type="SAM" id="Phobius"/>
    </source>
</evidence>
<dbReference type="EMBL" id="HBGA01143484">
    <property type="protein sequence ID" value="CAD9041295.1"/>
    <property type="molecule type" value="Transcribed_RNA"/>
</dbReference>
<keyword evidence="1" id="KW-1133">Transmembrane helix</keyword>
<gene>
    <name evidence="2" type="ORF">EGYM00392_LOCUS52470</name>
</gene>
<protein>
    <submittedName>
        <fullName evidence="2">Uncharacterized protein</fullName>
    </submittedName>
</protein>
<evidence type="ECO:0000313" key="2">
    <source>
        <dbReference type="EMBL" id="CAD9041295.1"/>
    </source>
</evidence>
<keyword evidence="1" id="KW-0812">Transmembrane</keyword>
<proteinExistence type="predicted"/>
<feature type="transmembrane region" description="Helical" evidence="1">
    <location>
        <begin position="105"/>
        <end position="127"/>
    </location>
</feature>
<name>A0A7S1NTD2_9EUGL</name>
<accession>A0A7S1NTD2</accession>
<organism evidence="2">
    <name type="scientific">Eutreptiella gymnastica</name>
    <dbReference type="NCBI Taxonomy" id="73025"/>
    <lineage>
        <taxon>Eukaryota</taxon>
        <taxon>Discoba</taxon>
        <taxon>Euglenozoa</taxon>
        <taxon>Euglenida</taxon>
        <taxon>Spirocuta</taxon>
        <taxon>Euglenophyceae</taxon>
        <taxon>Eutreptiales</taxon>
        <taxon>Eutreptiaceae</taxon>
        <taxon>Eutreptiella</taxon>
    </lineage>
</organism>